<name>A0A455ZFU7_9FLAO</name>
<dbReference type="RefSeq" id="WP_009092185.1">
    <property type="nucleotide sequence ID" value="NZ_CBCRWW010000009.1"/>
</dbReference>
<sequence length="255" mass="29400">MVRGLAKFKEYFGKYPSNYIIIGGTACDIHMENQGLTPRVTKDIDIILVVEALNSDFVTSFWQFIKDGNYERQEKSTDGRKYYRFLKPENIDFPFQIELFSRTPDDINLNEPAHLTPIPVDDDLSSLSAILMSDEYYHYMLEHSIVEDELKLANLEALICLKAKAFLEIQTRIEQGSKEDSKHLKKHKNDVFKLAAMLPVESEFPLPESIKGHFQDFVDKVKDELPDKAVFKDMGLGTLSPNIILEQMRKVFKLT</sequence>
<accession>A0A455ZFU7</accession>
<reference evidence="1" key="5">
    <citation type="journal article" date="2017" name="Genome Announc.">
        <title>Complete Circularized Genome Sequences of Four Strains of Elizabethkingia anophelis, Including Two Novel Strains Isolated from Wild-Caught Anopheles sinensis.</title>
        <authorList>
            <person name="Pei D."/>
            <person name="Nicholson A.C."/>
            <person name="Jiang J."/>
            <person name="Chen H."/>
            <person name="Whitney A.M."/>
            <person name="Villarma A."/>
            <person name="Bell M."/>
            <person name="Humrighouse B."/>
            <person name="Rowe L.A."/>
            <person name="Sheth M."/>
            <person name="Batra D."/>
            <person name="Juieng P."/>
            <person name="Loparev V.N."/>
            <person name="McQuiston J.R."/>
            <person name="Lan Y."/>
            <person name="Ma Y."/>
            <person name="Xu J."/>
        </authorList>
    </citation>
    <scope>NUCLEOTIDE SEQUENCE</scope>
</reference>
<organism evidence="1">
    <name type="scientific">Elizabethkingia anophelis</name>
    <dbReference type="NCBI Taxonomy" id="1117645"/>
    <lineage>
        <taxon>Bacteria</taxon>
        <taxon>Pseudomonadati</taxon>
        <taxon>Bacteroidota</taxon>
        <taxon>Flavobacteriia</taxon>
        <taxon>Flavobacteriales</taxon>
        <taxon>Weeksellaceae</taxon>
        <taxon>Elizabethkingia</taxon>
    </lineage>
</organism>
<reference evidence="1" key="7">
    <citation type="journal article" date="2017" name="Sci. Rep.">
        <title>Genomic features, phylogenetic relationships, and comparative genomics of Elizabethkingia anophelis strain EM361-97 isolated in Taiwan.</title>
        <authorList>
            <person name="Lin J.N."/>
            <person name="Lai C.H."/>
            <person name="Yang C.H."/>
            <person name="Huang Y.H."/>
            <person name="Lin H.H."/>
        </authorList>
    </citation>
    <scope>NUCLEOTIDE SEQUENCE</scope>
</reference>
<dbReference type="EMBL" id="BK010606">
    <property type="protein sequence ID" value="DAC75545.1"/>
    <property type="molecule type" value="Genomic_DNA"/>
</dbReference>
<proteinExistence type="predicted"/>
<reference evidence="1" key="8">
    <citation type="journal article" date="2018" name="J. ISSAAS">
        <title>In Silico Identification of Three Types of Integrative and Conjugative Elements (ICEs) in Elizabethkingia anophelis Strains Isolated from Around the World.</title>
        <authorList>
            <person name="Xu J."/>
            <person name="Pei D."/>
            <person name="Nicholson A."/>
            <person name="Lan Y."/>
            <person name="Xia Q."/>
        </authorList>
    </citation>
    <scope>NUCLEOTIDE SEQUENCE</scope>
</reference>
<dbReference type="GeneID" id="56686142"/>
<reference evidence="1" key="6">
    <citation type="journal article" date="2017" name="Nat. Commun.">
        <title>Evolutionary dynamics and genomic features of the Elizabethkingia anophelis 2015 to 2016 Wisconsin outbreak strain.</title>
        <authorList>
            <person name="Perrin A."/>
            <person name="Larsonneur E."/>
            <person name="Nicholson A.C."/>
            <person name="Edwards D.J."/>
            <person name="Gundlach K.M."/>
            <person name="Whitney A.M."/>
            <person name="Gulvik C.A."/>
            <person name="Bell M.E."/>
            <person name="Rendueles O."/>
            <person name="Cury J."/>
            <person name="Hugon P."/>
            <person name="Clermont D."/>
            <person name="Enouf V."/>
            <person name="Loparev V."/>
            <person name="Juieng P."/>
            <person name="Monson T."/>
            <person name="Warshauer D."/>
            <person name="Elbadawi L.I."/>
            <person name="Walters M.S."/>
            <person name="Crist M.B."/>
            <person name="Noble-Wang J."/>
            <person name="Borlaug G."/>
            <person name="Rocha E.P.C."/>
            <person name="Criscuolo A."/>
            <person name="Touchon M."/>
            <person name="Davis J.P."/>
            <person name="Holt K.E."/>
            <person name="McQuiston J.R."/>
            <person name="Brisse S."/>
        </authorList>
    </citation>
    <scope>NUCLEOTIDE SEQUENCE</scope>
</reference>
<dbReference type="PROSITE" id="PS51257">
    <property type="entry name" value="PROKAR_LIPOPROTEIN"/>
    <property type="match status" value="1"/>
</dbReference>
<reference evidence="1" key="4">
    <citation type="journal article" date="2016" name="Sci. Rep.">
        <title>Genomic epidemiology and global diversity of the emerging bacterial pathogen Elizabethkingia anophelis.</title>
        <authorList>
            <person name="Breurec S."/>
            <person name="Criscuolo A."/>
            <person name="Diancourt L."/>
            <person name="Rendueles O."/>
            <person name="Vandenbogaert M."/>
            <person name="Passet V."/>
            <person name="Caro V."/>
            <person name="Rocha E.P."/>
            <person name="Touchon M."/>
            <person name="Brisse S."/>
        </authorList>
    </citation>
    <scope>NUCLEOTIDE SEQUENCE</scope>
</reference>
<reference evidence="1" key="2">
    <citation type="journal article" date="2014" name="PLoS ONE">
        <title>Insights from the genome annotation of Elizabethkingia anophelis from the malaria vector Anopheles gambiae.</title>
        <authorList>
            <person name="Kukutla P."/>
            <person name="Lindberg B.G."/>
            <person name="Pei D."/>
            <person name="Rayl M."/>
            <person name="Yu W."/>
            <person name="Steritz M."/>
            <person name="Faye I."/>
            <person name="Xu J."/>
        </authorList>
    </citation>
    <scope>NUCLEOTIDE SEQUENCE</scope>
</reference>
<dbReference type="AlphaFoldDB" id="A0A455ZFU7"/>
<reference evidence="1" key="3">
    <citation type="journal article" date="2016" name="Genome Announc.">
        <title>Complete Genome Sequences of Four Strains from the 2015-2016 Elizabethkingia anophelis Outbreak.</title>
        <authorList>
            <person name="Nicholson A.C."/>
            <person name="Whitney A.M."/>
            <person name="Emery B.D."/>
            <person name="Bell M.E."/>
            <person name="Gartin J.T."/>
            <person name="Humrighouse B.W."/>
            <person name="Loparev V.N."/>
            <person name="Batra D."/>
            <person name="Sheth M."/>
            <person name="Rowe L.A."/>
            <person name="Juieng P."/>
            <person name="Knipe K."/>
            <person name="Gulvik C."/>
            <person name="McQuiston J.R."/>
        </authorList>
    </citation>
    <scope>NUCLEOTIDE SEQUENCE</scope>
</reference>
<gene>
    <name evidence="1" type="primary">ICEEaIII(1)_R26_100439_101206</name>
</gene>
<evidence type="ECO:0008006" key="2">
    <source>
        <dbReference type="Google" id="ProtNLM"/>
    </source>
</evidence>
<reference evidence="1" key="1">
    <citation type="journal article" date="2014" name="Genome Biol. Evol.">
        <title>Comparative genomic analysis of malaria mosquito vector-associated novel pathogen Elizabethkingia anophelis.</title>
        <authorList>
            <person name="Teo J."/>
            <person name="Tan S.Y."/>
            <person name="Liu Y."/>
            <person name="Tay M."/>
            <person name="Ding Y."/>
            <person name="Li Y."/>
            <person name="Kjelleberg S."/>
            <person name="Givskov M."/>
            <person name="Lin R.T."/>
            <person name="Yang L."/>
        </authorList>
    </citation>
    <scope>NUCLEOTIDE SEQUENCE</scope>
</reference>
<protein>
    <recommendedName>
        <fullName evidence="2">Nucleotidyl transferase AbiEii/AbiGii toxin family protein</fullName>
    </recommendedName>
</protein>
<evidence type="ECO:0000313" key="1">
    <source>
        <dbReference type="EMBL" id="DAC75545.1"/>
    </source>
</evidence>